<evidence type="ECO:0000313" key="2">
    <source>
        <dbReference type="EMBL" id="SPD25562.1"/>
    </source>
</evidence>
<dbReference type="AlphaFoldDB" id="A0A2N9IL19"/>
<dbReference type="GO" id="GO:0003676">
    <property type="term" value="F:nucleic acid binding"/>
    <property type="evidence" value="ECO:0007669"/>
    <property type="project" value="InterPro"/>
</dbReference>
<organism evidence="2">
    <name type="scientific">Fagus sylvatica</name>
    <name type="common">Beechnut</name>
    <dbReference type="NCBI Taxonomy" id="28930"/>
    <lineage>
        <taxon>Eukaryota</taxon>
        <taxon>Viridiplantae</taxon>
        <taxon>Streptophyta</taxon>
        <taxon>Embryophyta</taxon>
        <taxon>Tracheophyta</taxon>
        <taxon>Spermatophyta</taxon>
        <taxon>Magnoliopsida</taxon>
        <taxon>eudicotyledons</taxon>
        <taxon>Gunneridae</taxon>
        <taxon>Pentapetalae</taxon>
        <taxon>rosids</taxon>
        <taxon>fabids</taxon>
        <taxon>Fagales</taxon>
        <taxon>Fagaceae</taxon>
        <taxon>Fagus</taxon>
    </lineage>
</organism>
<dbReference type="EMBL" id="OIVN01006122">
    <property type="protein sequence ID" value="SPD25562.1"/>
    <property type="molecule type" value="Genomic_DNA"/>
</dbReference>
<dbReference type="InterPro" id="IPR036397">
    <property type="entry name" value="RNaseH_sf"/>
</dbReference>
<feature type="domain" description="Integrase catalytic" evidence="1">
    <location>
        <begin position="133"/>
        <end position="294"/>
    </location>
</feature>
<dbReference type="InterPro" id="IPR012337">
    <property type="entry name" value="RNaseH-like_sf"/>
</dbReference>
<protein>
    <recommendedName>
        <fullName evidence="1">Integrase catalytic domain-containing protein</fullName>
    </recommendedName>
</protein>
<dbReference type="PANTHER" id="PTHR48475:SF2">
    <property type="entry name" value="RIBONUCLEASE H"/>
    <property type="match status" value="1"/>
</dbReference>
<dbReference type="PROSITE" id="PS50994">
    <property type="entry name" value="INTEGRASE"/>
    <property type="match status" value="1"/>
</dbReference>
<dbReference type="Pfam" id="PF00665">
    <property type="entry name" value="rve"/>
    <property type="match status" value="1"/>
</dbReference>
<dbReference type="Gene3D" id="3.30.420.10">
    <property type="entry name" value="Ribonuclease H-like superfamily/Ribonuclease H"/>
    <property type="match status" value="1"/>
</dbReference>
<dbReference type="InterPro" id="IPR001584">
    <property type="entry name" value="Integrase_cat-core"/>
</dbReference>
<reference evidence="2" key="1">
    <citation type="submission" date="2018-02" db="EMBL/GenBank/DDBJ databases">
        <authorList>
            <person name="Cohen D.B."/>
            <person name="Kent A.D."/>
        </authorList>
    </citation>
    <scope>NUCLEOTIDE SEQUENCE</scope>
</reference>
<sequence>MAKDERTITYLELAKSLLGSFRKFNIERVGREHNGHADSLVGLASSVALDFRRTMTVGVQDFPSIAEKGQDSDNNTVLCLTRGKVVQEILHRALSSLCTSGPNEGVCGSHTGGRSLAHRAISQGYRWPYMQKDAAHPWSFAQWGLNLVGPLPRATGNRQWLIMATDYFTKWVEAEPLSRITDSELRKFVWKNIITRFGIPRCLISDNGTQFDSGPFKEFCSELGIKNYFSSLAYPHGNGQTESSNKTILNEIKKRLEKANGQWVEELSNVLWTFRTTPRNSTRETPFSLTYGVEAVIPLETGLPTLRTEEFDLENNEHTLAKDLDLTQERRDLAMIRLASY</sequence>
<dbReference type="GO" id="GO:0015074">
    <property type="term" value="P:DNA integration"/>
    <property type="evidence" value="ECO:0007669"/>
    <property type="project" value="InterPro"/>
</dbReference>
<dbReference type="SUPFAM" id="SSF53098">
    <property type="entry name" value="Ribonuclease H-like"/>
    <property type="match status" value="1"/>
</dbReference>
<evidence type="ECO:0000259" key="1">
    <source>
        <dbReference type="PROSITE" id="PS50994"/>
    </source>
</evidence>
<accession>A0A2N9IL19</accession>
<name>A0A2N9IL19_FAGSY</name>
<dbReference type="PANTHER" id="PTHR48475">
    <property type="entry name" value="RIBONUCLEASE H"/>
    <property type="match status" value="1"/>
</dbReference>
<gene>
    <name evidence="2" type="ORF">FSB_LOCUS53444</name>
</gene>
<proteinExistence type="predicted"/>